<feature type="signal peptide" evidence="15">
    <location>
        <begin position="1"/>
        <end position="18"/>
    </location>
</feature>
<dbReference type="InParanoid" id="A0A507BKT8"/>
<dbReference type="GO" id="GO:0030245">
    <property type="term" value="P:cellulose catabolic process"/>
    <property type="evidence" value="ECO:0007669"/>
    <property type="project" value="UniProtKB-KW"/>
</dbReference>
<dbReference type="PROSITE" id="PS00659">
    <property type="entry name" value="GLYCOSYL_HYDROL_F5"/>
    <property type="match status" value="1"/>
</dbReference>
<dbReference type="GeneID" id="41979270"/>
<keyword evidence="18" id="KW-1185">Reference proteome</keyword>
<name>A0A507BKT8_9PEZI</name>
<evidence type="ECO:0000256" key="13">
    <source>
        <dbReference type="RuleBase" id="RU361153"/>
    </source>
</evidence>
<dbReference type="Gene3D" id="3.20.20.80">
    <property type="entry name" value="Glycosidases"/>
    <property type="match status" value="1"/>
</dbReference>
<feature type="domain" description="Glycoside hydrolase family 5" evidence="16">
    <location>
        <begin position="61"/>
        <end position="328"/>
    </location>
</feature>
<evidence type="ECO:0000256" key="4">
    <source>
        <dbReference type="ARBA" id="ARBA00022729"/>
    </source>
</evidence>
<dbReference type="SUPFAM" id="SSF51445">
    <property type="entry name" value="(Trans)glycosidases"/>
    <property type="match status" value="1"/>
</dbReference>
<evidence type="ECO:0000256" key="11">
    <source>
        <dbReference type="ARBA" id="ARBA00059691"/>
    </source>
</evidence>
<keyword evidence="5 13" id="KW-0378">Hydrolase</keyword>
<dbReference type="Pfam" id="PF00150">
    <property type="entry name" value="Cellulase"/>
    <property type="match status" value="1"/>
</dbReference>
<keyword evidence="10" id="KW-0624">Polysaccharide degradation</keyword>
<dbReference type="STRING" id="1093900.A0A507BKT8"/>
<proteinExistence type="inferred from homology"/>
<dbReference type="EC" id="3.2.1.4" evidence="3"/>
<protein>
    <recommendedName>
        <fullName evidence="12">Endoglucanase EG-II</fullName>
        <ecNumber evidence="3">3.2.1.4</ecNumber>
    </recommendedName>
</protein>
<dbReference type="FunFam" id="3.20.20.80:FF:000124">
    <property type="entry name" value="Exported cellulase"/>
    <property type="match status" value="1"/>
</dbReference>
<keyword evidence="9 13" id="KW-0326">Glycosidase</keyword>
<dbReference type="InterPro" id="IPR017853">
    <property type="entry name" value="GH"/>
</dbReference>
<evidence type="ECO:0000256" key="2">
    <source>
        <dbReference type="ARBA" id="ARBA00005641"/>
    </source>
</evidence>
<dbReference type="GO" id="GO:0008810">
    <property type="term" value="F:cellulase activity"/>
    <property type="evidence" value="ECO:0007669"/>
    <property type="project" value="UniProtKB-EC"/>
</dbReference>
<evidence type="ECO:0000256" key="3">
    <source>
        <dbReference type="ARBA" id="ARBA00012601"/>
    </source>
</evidence>
<evidence type="ECO:0000259" key="16">
    <source>
        <dbReference type="Pfam" id="PF00150"/>
    </source>
</evidence>
<keyword evidence="7" id="KW-0119">Carbohydrate metabolism</keyword>
<comment type="function">
    <text evidence="11">Endoglucanase (EG) that cleaves the internal beta-1,4-glucosidic bonds in cellulose. The degradation of cellulose involves an interplay between different cellulolytic enzymes. Hydrolysis starts with EGs, which cut internal glycosidic linkages to reduce the polymerization degree of the substrate and creates new chain ends for exocellobiohydrolases (CBHs). The CBH release the disaccharide cellobiose from the non-reducing end of the cellulose polymer chain. Finally, beta-1,4-glucosidases hydrolyze the cellobiose and other short cello-oligosaccharides into glucose units.</text>
</comment>
<dbReference type="AlphaFoldDB" id="A0A507BKT8"/>
<evidence type="ECO:0000256" key="14">
    <source>
        <dbReference type="SAM" id="MobiDB-lite"/>
    </source>
</evidence>
<evidence type="ECO:0000256" key="7">
    <source>
        <dbReference type="ARBA" id="ARBA00023277"/>
    </source>
</evidence>
<reference evidence="17 18" key="1">
    <citation type="submission" date="2019-06" db="EMBL/GenBank/DDBJ databases">
        <title>Draft genome sequence of the filamentous fungus Phialemoniopsis curvata isolated from diesel fuel.</title>
        <authorList>
            <person name="Varaljay V.A."/>
            <person name="Lyon W.J."/>
            <person name="Crouch A.L."/>
            <person name="Drake C.E."/>
            <person name="Hollomon J.M."/>
            <person name="Nadeau L.J."/>
            <person name="Nunn H.S."/>
            <person name="Stevenson B.S."/>
            <person name="Bojanowski C.L."/>
            <person name="Crookes-Goodson W.J."/>
        </authorList>
    </citation>
    <scope>NUCLEOTIDE SEQUENCE [LARGE SCALE GENOMIC DNA]</scope>
    <source>
        <strain evidence="17 18">D216</strain>
    </source>
</reference>
<feature type="chain" id="PRO_5021236076" description="Endoglucanase EG-II" evidence="15">
    <location>
        <begin position="19"/>
        <end position="447"/>
    </location>
</feature>
<evidence type="ECO:0000256" key="6">
    <source>
        <dbReference type="ARBA" id="ARBA00023001"/>
    </source>
</evidence>
<sequence length="447" mass="47284">MFVQHLGLLAALFAVAQAKVQYLVGPPFLRGSGKTCPADLKPQGIAIAGIDFGCDIDGTCPVNSGSFPLSGYGGSDGEGQMKHFVTDNGLNMFRLPVSWQYLLHGKSPGDKFDQDAFARYDKLMQACLNTGAYCMIDMHNFARFDGGIIGQGGPTNDQFGDLWSQLATAYASDKKVVFGLMNEPHDLDIKLWSDTCQAAVTAIRKAGADKQMILLPGTNFDSAATLVSTGSAEALLKITNPDGSNDGLLLDIHKYLDENNSGQHAQCTTNNTEAFTELAAYLRKQKRIGMVSETGASSDSSCMTAFCAQNKVINDNSDVYVGLVAWAAGSFGASYVLSLTPTRQGDRWVNNELFSKCVLAPWENSEGGTSSSSTTATATRSATKPDSSSTATVSSATRTPTDNVGQGVATDSKDAPSSATFLKPLTVQATLSQVACLLLGGLIHLLS</sequence>
<evidence type="ECO:0000256" key="8">
    <source>
        <dbReference type="ARBA" id="ARBA00023283"/>
    </source>
</evidence>
<evidence type="ECO:0000256" key="12">
    <source>
        <dbReference type="ARBA" id="ARBA00074271"/>
    </source>
</evidence>
<keyword evidence="4 15" id="KW-0732">Signal</keyword>
<dbReference type="InterPro" id="IPR018087">
    <property type="entry name" value="Glyco_hydro_5_CS"/>
</dbReference>
<feature type="region of interest" description="Disordered" evidence="14">
    <location>
        <begin position="364"/>
        <end position="416"/>
    </location>
</feature>
<evidence type="ECO:0000313" key="18">
    <source>
        <dbReference type="Proteomes" id="UP000319257"/>
    </source>
</evidence>
<comment type="catalytic activity">
    <reaction evidence="1">
        <text>Endohydrolysis of (1-&gt;4)-beta-D-glucosidic linkages in cellulose, lichenin and cereal beta-D-glucans.</text>
        <dbReference type="EC" id="3.2.1.4"/>
    </reaction>
</comment>
<dbReference type="OrthoDB" id="5823761at2759"/>
<evidence type="ECO:0000256" key="5">
    <source>
        <dbReference type="ARBA" id="ARBA00022801"/>
    </source>
</evidence>
<evidence type="ECO:0000256" key="1">
    <source>
        <dbReference type="ARBA" id="ARBA00000966"/>
    </source>
</evidence>
<dbReference type="Proteomes" id="UP000319257">
    <property type="component" value="Unassembled WGS sequence"/>
</dbReference>
<comment type="caution">
    <text evidence="17">The sequence shown here is derived from an EMBL/GenBank/DDBJ whole genome shotgun (WGS) entry which is preliminary data.</text>
</comment>
<evidence type="ECO:0000256" key="9">
    <source>
        <dbReference type="ARBA" id="ARBA00023295"/>
    </source>
</evidence>
<keyword evidence="8" id="KW-0873">Pyrrolidone carboxylic acid</keyword>
<dbReference type="PANTHER" id="PTHR34142">
    <property type="entry name" value="ENDO-BETA-1,4-GLUCANASE A"/>
    <property type="match status" value="1"/>
</dbReference>
<dbReference type="InterPro" id="IPR001547">
    <property type="entry name" value="Glyco_hydro_5"/>
</dbReference>
<gene>
    <name evidence="17" type="ORF">E0L32_011823</name>
</gene>
<evidence type="ECO:0000313" key="17">
    <source>
        <dbReference type="EMBL" id="TPX18099.1"/>
    </source>
</evidence>
<evidence type="ECO:0000256" key="15">
    <source>
        <dbReference type="SAM" id="SignalP"/>
    </source>
</evidence>
<feature type="compositionally biased region" description="Low complexity" evidence="14">
    <location>
        <begin position="369"/>
        <end position="401"/>
    </location>
</feature>
<evidence type="ECO:0000256" key="10">
    <source>
        <dbReference type="ARBA" id="ARBA00023326"/>
    </source>
</evidence>
<accession>A0A507BKT8</accession>
<dbReference type="EMBL" id="SKBQ01000120">
    <property type="protein sequence ID" value="TPX18099.1"/>
    <property type="molecule type" value="Genomic_DNA"/>
</dbReference>
<dbReference type="PANTHER" id="PTHR34142:SF5">
    <property type="entry name" value="CBM1 DOMAIN-CONTAINING PROTEIN"/>
    <property type="match status" value="1"/>
</dbReference>
<dbReference type="RefSeq" id="XP_030999810.1">
    <property type="nucleotide sequence ID" value="XM_031134595.1"/>
</dbReference>
<comment type="similarity">
    <text evidence="2 13">Belongs to the glycosyl hydrolase 5 (cellulase A) family.</text>
</comment>
<organism evidence="17 18">
    <name type="scientific">Thyridium curvatum</name>
    <dbReference type="NCBI Taxonomy" id="1093900"/>
    <lineage>
        <taxon>Eukaryota</taxon>
        <taxon>Fungi</taxon>
        <taxon>Dikarya</taxon>
        <taxon>Ascomycota</taxon>
        <taxon>Pezizomycotina</taxon>
        <taxon>Sordariomycetes</taxon>
        <taxon>Sordariomycetidae</taxon>
        <taxon>Thyridiales</taxon>
        <taxon>Thyridiaceae</taxon>
        <taxon>Thyridium</taxon>
    </lineage>
</organism>
<keyword evidence="6" id="KW-0136">Cellulose degradation</keyword>